<comment type="caution">
    <text evidence="2">The sequence shown here is derived from an EMBL/GenBank/DDBJ whole genome shotgun (WGS) entry which is preliminary data.</text>
</comment>
<evidence type="ECO:0000256" key="1">
    <source>
        <dbReference type="SAM" id="SignalP"/>
    </source>
</evidence>
<accession>A0A2B7X035</accession>
<feature type="chain" id="PRO_5012970813" evidence="1">
    <location>
        <begin position="20"/>
        <end position="101"/>
    </location>
</feature>
<dbReference type="Proteomes" id="UP000224634">
    <property type="component" value="Unassembled WGS sequence"/>
</dbReference>
<evidence type="ECO:0000313" key="3">
    <source>
        <dbReference type="Proteomes" id="UP000224634"/>
    </source>
</evidence>
<dbReference type="AlphaFoldDB" id="A0A2B7X035"/>
<evidence type="ECO:0000313" key="2">
    <source>
        <dbReference type="EMBL" id="PGH02177.1"/>
    </source>
</evidence>
<keyword evidence="1" id="KW-0732">Signal</keyword>
<name>A0A2B7X035_POLH7</name>
<reference evidence="2 3" key="1">
    <citation type="submission" date="2017-10" db="EMBL/GenBank/DDBJ databases">
        <title>Comparative genomics in systemic dimorphic fungi from Ajellomycetaceae.</title>
        <authorList>
            <person name="Munoz J.F."/>
            <person name="Mcewen J.G."/>
            <person name="Clay O.K."/>
            <person name="Cuomo C.A."/>
        </authorList>
    </citation>
    <scope>NUCLEOTIDE SEQUENCE [LARGE SCALE GENOMIC DNA]</scope>
    <source>
        <strain evidence="2 3">UAMH7299</strain>
    </source>
</reference>
<protein>
    <submittedName>
        <fullName evidence="2">Uncharacterized protein</fullName>
    </submittedName>
</protein>
<proteinExistence type="predicted"/>
<feature type="signal peptide" evidence="1">
    <location>
        <begin position="1"/>
        <end position="19"/>
    </location>
</feature>
<dbReference type="EMBL" id="PDNA01000226">
    <property type="protein sequence ID" value="PGH02177.1"/>
    <property type="molecule type" value="Genomic_DNA"/>
</dbReference>
<organism evidence="2 3">
    <name type="scientific">Polytolypa hystricis (strain UAMH7299)</name>
    <dbReference type="NCBI Taxonomy" id="1447883"/>
    <lineage>
        <taxon>Eukaryota</taxon>
        <taxon>Fungi</taxon>
        <taxon>Dikarya</taxon>
        <taxon>Ascomycota</taxon>
        <taxon>Pezizomycotina</taxon>
        <taxon>Eurotiomycetes</taxon>
        <taxon>Eurotiomycetidae</taxon>
        <taxon>Onygenales</taxon>
        <taxon>Onygenales incertae sedis</taxon>
        <taxon>Polytolypa</taxon>
    </lineage>
</organism>
<gene>
    <name evidence="2" type="ORF">AJ80_08900</name>
</gene>
<sequence>MQIINVLLAAAMLVLPALGAPTQNEILETRINQDKLEACEMKCLPKIPVCERLWVSSSPPFTLYLSLDAGSAVQSCEGTPSRLKQLLAVIGPATYSRAGYR</sequence>
<keyword evidence="3" id="KW-1185">Reference proteome</keyword>